<feature type="region of interest" description="Disordered" evidence="1">
    <location>
        <begin position="1"/>
        <end position="36"/>
    </location>
</feature>
<dbReference type="STRING" id="1561998.A0A1I7UA83"/>
<name>A0A1I7UA83_9PELO</name>
<dbReference type="eggNOG" id="KOG3589">
    <property type="taxonomic scope" value="Eukaryota"/>
</dbReference>
<sequence length="175" mass="19246">MWRSYKAETPDLSDETQEVDLNVSEDSDSDRDGKCSRSLSPCILINSIISDINIRRSTSKTDISVQRDEFYDLSKEDSNELHVPGAGRKSRSASITSSTSAPAADNLTLNVPAIKSSAVSPTPSSGSMFFVSFSFNTDDNPLNRVLVLIPSFSAPIQFLFQFLTRPRARLVHIPS</sequence>
<dbReference type="AlphaFoldDB" id="A0A1I7UA83"/>
<dbReference type="WBParaSite" id="Csp11.Scaffold629.g16438.t1">
    <property type="protein sequence ID" value="Csp11.Scaffold629.g16438.t1"/>
    <property type="gene ID" value="Csp11.Scaffold629.g16438"/>
</dbReference>
<feature type="compositionally biased region" description="Acidic residues" evidence="1">
    <location>
        <begin position="11"/>
        <end position="29"/>
    </location>
</feature>
<evidence type="ECO:0000313" key="2">
    <source>
        <dbReference type="Proteomes" id="UP000095282"/>
    </source>
</evidence>
<dbReference type="Proteomes" id="UP000095282">
    <property type="component" value="Unplaced"/>
</dbReference>
<organism evidence="2 3">
    <name type="scientific">Caenorhabditis tropicalis</name>
    <dbReference type="NCBI Taxonomy" id="1561998"/>
    <lineage>
        <taxon>Eukaryota</taxon>
        <taxon>Metazoa</taxon>
        <taxon>Ecdysozoa</taxon>
        <taxon>Nematoda</taxon>
        <taxon>Chromadorea</taxon>
        <taxon>Rhabditida</taxon>
        <taxon>Rhabditina</taxon>
        <taxon>Rhabditomorpha</taxon>
        <taxon>Rhabditoidea</taxon>
        <taxon>Rhabditidae</taxon>
        <taxon>Peloderinae</taxon>
        <taxon>Caenorhabditis</taxon>
    </lineage>
</organism>
<reference evidence="3" key="1">
    <citation type="submission" date="2016-11" db="UniProtKB">
        <authorList>
            <consortium name="WormBaseParasite"/>
        </authorList>
    </citation>
    <scope>IDENTIFICATION</scope>
</reference>
<evidence type="ECO:0000256" key="1">
    <source>
        <dbReference type="SAM" id="MobiDB-lite"/>
    </source>
</evidence>
<evidence type="ECO:0000313" key="3">
    <source>
        <dbReference type="WBParaSite" id="Csp11.Scaffold629.g16438.t1"/>
    </source>
</evidence>
<accession>A0A1I7UA83</accession>
<feature type="region of interest" description="Disordered" evidence="1">
    <location>
        <begin position="76"/>
        <end position="99"/>
    </location>
</feature>
<proteinExistence type="predicted"/>
<keyword evidence="2" id="KW-1185">Reference proteome</keyword>
<protein>
    <submittedName>
        <fullName evidence="3">DUF3403 domain-containing protein</fullName>
    </submittedName>
</protein>